<dbReference type="AlphaFoldDB" id="A0A0E9QE02"/>
<organism evidence="1">
    <name type="scientific">Anguilla anguilla</name>
    <name type="common">European freshwater eel</name>
    <name type="synonym">Muraena anguilla</name>
    <dbReference type="NCBI Taxonomy" id="7936"/>
    <lineage>
        <taxon>Eukaryota</taxon>
        <taxon>Metazoa</taxon>
        <taxon>Chordata</taxon>
        <taxon>Craniata</taxon>
        <taxon>Vertebrata</taxon>
        <taxon>Euteleostomi</taxon>
        <taxon>Actinopterygii</taxon>
        <taxon>Neopterygii</taxon>
        <taxon>Teleostei</taxon>
        <taxon>Anguilliformes</taxon>
        <taxon>Anguillidae</taxon>
        <taxon>Anguilla</taxon>
    </lineage>
</organism>
<evidence type="ECO:0000313" key="1">
    <source>
        <dbReference type="EMBL" id="JAH14565.1"/>
    </source>
</evidence>
<proteinExistence type="predicted"/>
<sequence length="57" mass="6573">MSIKDLTIASEIEYVESQSTSRTSPDPRGCVYNINYQDVLHQTDYFKVTFHHCVMSS</sequence>
<protein>
    <submittedName>
        <fullName evidence="1">Uncharacterized protein</fullName>
    </submittedName>
</protein>
<reference evidence="1" key="2">
    <citation type="journal article" date="2015" name="Fish Shellfish Immunol.">
        <title>Early steps in the European eel (Anguilla anguilla)-Vibrio vulnificus interaction in the gills: Role of the RtxA13 toxin.</title>
        <authorList>
            <person name="Callol A."/>
            <person name="Pajuelo D."/>
            <person name="Ebbesson L."/>
            <person name="Teles M."/>
            <person name="MacKenzie S."/>
            <person name="Amaro C."/>
        </authorList>
    </citation>
    <scope>NUCLEOTIDE SEQUENCE</scope>
</reference>
<reference evidence="1" key="1">
    <citation type="submission" date="2014-11" db="EMBL/GenBank/DDBJ databases">
        <authorList>
            <person name="Amaro Gonzalez C."/>
        </authorList>
    </citation>
    <scope>NUCLEOTIDE SEQUENCE</scope>
</reference>
<name>A0A0E9QE02_ANGAN</name>
<accession>A0A0E9QE02</accession>
<dbReference type="EMBL" id="GBXM01094012">
    <property type="protein sequence ID" value="JAH14565.1"/>
    <property type="molecule type" value="Transcribed_RNA"/>
</dbReference>